<sequence>MRRASVRPLVVAGVYGTRTRLLVEAEVARRGWAVALSPGEASLVVVCGVPGEELAEAIRVVWEGVVSPRAFVELPSEATPEVVAGALDGAVVALGDEPGQRRDAAGRQSRSWPQEPTDRGGMDHSGMDHGGMHGDMGAGGHEHHMGSPGGVAMAERGPDRDGLKLDRLHVPLGPVLVDWPSGLVVETVLQGDVIQRATVRVVGGVAGGVSFWDEPWVAASEGRAAVTRGEAERRRAASHLDSLGRLLAVAGWPSAALHARWLRDRTLAQDSRADLSRDHARFARRVRRSRILAWMLRDVGLSMGLGEEPDAEDAVRPRAGPDAGAVVSPEGDVLGRLRWWLDRTGAALDALDDPTPLVGDDGPRGPVGERSSVAALDVLPRLLDGAELAAARLIVAGLDPDLDQLPREAFHG</sequence>
<name>A0ABW4G6E8_9ACTN</name>
<gene>
    <name evidence="2" type="ORF">ACFSJ0_13695</name>
</gene>
<feature type="compositionally biased region" description="Basic and acidic residues" evidence="1">
    <location>
        <begin position="116"/>
        <end position="132"/>
    </location>
</feature>
<accession>A0ABW4G6E8</accession>
<protein>
    <submittedName>
        <fullName evidence="2">Uncharacterized protein</fullName>
    </submittedName>
</protein>
<feature type="region of interest" description="Disordered" evidence="1">
    <location>
        <begin position="99"/>
        <end position="158"/>
    </location>
</feature>
<dbReference type="RefSeq" id="WP_246651702.1">
    <property type="nucleotide sequence ID" value="NZ_JAHKRM010000010.1"/>
</dbReference>
<reference evidence="3" key="1">
    <citation type="journal article" date="2019" name="Int. J. Syst. Evol. Microbiol.">
        <title>The Global Catalogue of Microorganisms (GCM) 10K type strain sequencing project: providing services to taxonomists for standard genome sequencing and annotation.</title>
        <authorList>
            <consortium name="The Broad Institute Genomics Platform"/>
            <consortium name="The Broad Institute Genome Sequencing Center for Infectious Disease"/>
            <person name="Wu L."/>
            <person name="Ma J."/>
        </authorList>
    </citation>
    <scope>NUCLEOTIDE SEQUENCE [LARGE SCALE GENOMIC DNA]</scope>
    <source>
        <strain evidence="3">CGMCC 1.15399</strain>
    </source>
</reference>
<dbReference type="Proteomes" id="UP001597097">
    <property type="component" value="Unassembled WGS sequence"/>
</dbReference>
<keyword evidence="3" id="KW-1185">Reference proteome</keyword>
<evidence type="ECO:0000313" key="3">
    <source>
        <dbReference type="Proteomes" id="UP001597097"/>
    </source>
</evidence>
<organism evidence="2 3">
    <name type="scientific">Nonomuraea guangzhouensis</name>
    <dbReference type="NCBI Taxonomy" id="1291555"/>
    <lineage>
        <taxon>Bacteria</taxon>
        <taxon>Bacillati</taxon>
        <taxon>Actinomycetota</taxon>
        <taxon>Actinomycetes</taxon>
        <taxon>Streptosporangiales</taxon>
        <taxon>Streptosporangiaceae</taxon>
        <taxon>Nonomuraea</taxon>
    </lineage>
</organism>
<proteinExistence type="predicted"/>
<comment type="caution">
    <text evidence="2">The sequence shown here is derived from an EMBL/GenBank/DDBJ whole genome shotgun (WGS) entry which is preliminary data.</text>
</comment>
<evidence type="ECO:0000256" key="1">
    <source>
        <dbReference type="SAM" id="MobiDB-lite"/>
    </source>
</evidence>
<evidence type="ECO:0000313" key="2">
    <source>
        <dbReference type="EMBL" id="MFD1538101.1"/>
    </source>
</evidence>
<dbReference type="EMBL" id="JBHUCM010000012">
    <property type="protein sequence ID" value="MFD1538101.1"/>
    <property type="molecule type" value="Genomic_DNA"/>
</dbReference>